<reference evidence="3" key="1">
    <citation type="submission" date="2023-02" db="EMBL/GenBank/DDBJ databases">
        <title>Genome of toxic invasive species Heracleum sosnowskyi carries increased number of genes despite the absence of recent whole-genome duplications.</title>
        <authorList>
            <person name="Schelkunov M."/>
            <person name="Shtratnikova V."/>
            <person name="Makarenko M."/>
            <person name="Klepikova A."/>
            <person name="Omelchenko D."/>
            <person name="Novikova G."/>
            <person name="Obukhova E."/>
            <person name="Bogdanov V."/>
            <person name="Penin A."/>
            <person name="Logacheva M."/>
        </authorList>
    </citation>
    <scope>NUCLEOTIDE SEQUENCE</scope>
    <source>
        <strain evidence="3">Hsosn_3</strain>
        <tissue evidence="3">Leaf</tissue>
    </source>
</reference>
<dbReference type="PANTHER" id="PTHR13871">
    <property type="entry name" value="THIOREDOXIN"/>
    <property type="match status" value="1"/>
</dbReference>
<dbReference type="PANTHER" id="PTHR13871:SF96">
    <property type="entry name" value="THIOREDOXIN DOMAIN-CONTAINING PROTEIN"/>
    <property type="match status" value="1"/>
</dbReference>
<comment type="caution">
    <text evidence="3">The sequence shown here is derived from an EMBL/GenBank/DDBJ whole genome shotgun (WGS) entry which is preliminary data.</text>
</comment>
<sequence length="471" mass="53736">MNRTTTLSPRFAFATSFASSSQGLGNDVSIYTKTLHPQLGRCDEDIDIVASEEDKQQLKIIEKGDVVNLSDLLFTENRDDLIRYGDPQQVTADDLAGKVVVICFVQEDPYSASSTSNTFIPSLIDVYNDLKHKNCFEVVFVFLGDAFPRREKLIYRMPSSQSESQTRWFPQSESRCDHQIFEDIFSRMPWTAIPFSDITLRKNLGKKFGIKDYSDYVGCVIDSTGKVLQTHCCQRVIDKYGSPAYPFSDERIAFLDSEDKIIAKQPSLKSLLVSPHRDYVISNKGEKVPVHTLEDKMLCPTTVFRRKYESQVQSSHFVGKRVMFYFESSYWDHAEDLVTFKDKLQTCHDGRLVRRTICPKRNVLNAAITISAMADEQNKVNNLSSEIHQGIFGSRSHTLFSLLHRHFYLSEICEKNEKQENCKSSCIRLKMALGQQRICPIGICTKLISRKLTNSCLLAKFPNKCILETAL</sequence>
<dbReference type="InterPro" id="IPR036249">
    <property type="entry name" value="Thioredoxin-like_sf"/>
</dbReference>
<keyword evidence="4" id="KW-1185">Reference proteome</keyword>
<evidence type="ECO:0000313" key="3">
    <source>
        <dbReference type="EMBL" id="KAK1358867.1"/>
    </source>
</evidence>
<dbReference type="InterPro" id="IPR052259">
    <property type="entry name" value="Nucleoredoxin-like"/>
</dbReference>
<evidence type="ECO:0000256" key="2">
    <source>
        <dbReference type="ARBA" id="ARBA00023027"/>
    </source>
</evidence>
<evidence type="ECO:0000313" key="4">
    <source>
        <dbReference type="Proteomes" id="UP001237642"/>
    </source>
</evidence>
<organism evidence="3 4">
    <name type="scientific">Heracleum sosnowskyi</name>
    <dbReference type="NCBI Taxonomy" id="360622"/>
    <lineage>
        <taxon>Eukaryota</taxon>
        <taxon>Viridiplantae</taxon>
        <taxon>Streptophyta</taxon>
        <taxon>Embryophyta</taxon>
        <taxon>Tracheophyta</taxon>
        <taxon>Spermatophyta</taxon>
        <taxon>Magnoliopsida</taxon>
        <taxon>eudicotyledons</taxon>
        <taxon>Gunneridae</taxon>
        <taxon>Pentapetalae</taxon>
        <taxon>asterids</taxon>
        <taxon>campanulids</taxon>
        <taxon>Apiales</taxon>
        <taxon>Apiaceae</taxon>
        <taxon>Apioideae</taxon>
        <taxon>apioid superclade</taxon>
        <taxon>Tordylieae</taxon>
        <taxon>Tordyliinae</taxon>
        <taxon>Heracleum</taxon>
    </lineage>
</organism>
<dbReference type="SUPFAM" id="SSF52833">
    <property type="entry name" value="Thioredoxin-like"/>
    <property type="match status" value="1"/>
</dbReference>
<dbReference type="GO" id="GO:0016491">
    <property type="term" value="F:oxidoreductase activity"/>
    <property type="evidence" value="ECO:0007669"/>
    <property type="project" value="UniProtKB-KW"/>
</dbReference>
<dbReference type="EMBL" id="JAUIZM010000010">
    <property type="protein sequence ID" value="KAK1358867.1"/>
    <property type="molecule type" value="Genomic_DNA"/>
</dbReference>
<dbReference type="Proteomes" id="UP001237642">
    <property type="component" value="Unassembled WGS sequence"/>
</dbReference>
<name>A0AAD8H0U5_9APIA</name>
<keyword evidence="2" id="KW-0520">NAD</keyword>
<dbReference type="AlphaFoldDB" id="A0AAD8H0U5"/>
<accession>A0AAD8H0U5</accession>
<gene>
    <name evidence="3" type="ORF">POM88_043341</name>
</gene>
<dbReference type="Gene3D" id="3.40.30.10">
    <property type="entry name" value="Glutaredoxin"/>
    <property type="match status" value="1"/>
</dbReference>
<evidence type="ECO:0000256" key="1">
    <source>
        <dbReference type="ARBA" id="ARBA00023002"/>
    </source>
</evidence>
<proteinExistence type="predicted"/>
<protein>
    <submittedName>
        <fullName evidence="3">Uncharacterized protein</fullName>
    </submittedName>
</protein>
<reference evidence="3" key="2">
    <citation type="submission" date="2023-05" db="EMBL/GenBank/DDBJ databases">
        <authorList>
            <person name="Schelkunov M.I."/>
        </authorList>
    </citation>
    <scope>NUCLEOTIDE SEQUENCE</scope>
    <source>
        <strain evidence="3">Hsosn_3</strain>
        <tissue evidence="3">Leaf</tissue>
    </source>
</reference>
<keyword evidence="1" id="KW-0560">Oxidoreductase</keyword>